<evidence type="ECO:0000313" key="5">
    <source>
        <dbReference type="EMBL" id="MFC5565927.1"/>
    </source>
</evidence>
<dbReference type="Pfam" id="PF06041">
    <property type="entry name" value="DUF924"/>
    <property type="match status" value="1"/>
</dbReference>
<sequence>MGLQLPWSDRFAASWRRGKAAPAGASLSRGSPEAEPKSPEILHVGGAEADLSTNRVRAPDGTVTTLRRQSAQVLRVLAERRERNVSKDALFEEVWRGVAVTDDSLFQCVGEIRRALGSARPALVTVARDGYRLEAEGAGTPVAVAPTPARSWLAAALLGVAVLGTAAALALREGPEATAAAVFDGPVVAVLPVRNLSGGERWDVLARGLSEDITADLAQNGWLYVLAGATTEAYADSAPEEIAGALGVDHVVSATVQAEGGRVSLVASLVQADTGRQVWSRRWEGAEGDLLGFQRTAAEELTGELASTWSGALANSARARARGRDTDDLSAYELAQLGVEAFNAADPQAVEASVALFEKAVARDPNFGDAWAWLAYAHIYRFWPDTPPEETQRYWKLSDAAALEALRVSPDLPKPLISAAYVFERRGDDATAQRMIRRAVAVAPNNADMLAYAANRALHQPDLAPEMLGWIEHAMRLNPERPAWYEFGLGATLFALGRHDEAADAFLGLPDLVDSHALAAASLALAGRRAQGGGGGELRPRRRDARLHHRMGARRAGQRAGDAAEAGGGPAARARGGPDDLPVSWEASMTIAPHDLLTFWFDEVGWFGWNDSLDRAIRARFASVWNAARDGGLPSWATEPSGALALAILLDQFPRSMLRGSSRAFASDPQARAVAEKALESGWDLAVSERERMFFYLPLGHSESLADQDRALRLVEERMPDLGRMYLPHVRAHRGVIRRFGRFPMRNDALGRQSTPEEKAFLNGGGYEQLVIEMETQSA</sequence>
<evidence type="ECO:0000259" key="4">
    <source>
        <dbReference type="PROSITE" id="PS51755"/>
    </source>
</evidence>
<dbReference type="RefSeq" id="WP_209838764.1">
    <property type="nucleotide sequence ID" value="NZ_JAGGJP010000003.1"/>
</dbReference>
<dbReference type="SUPFAM" id="SSF48452">
    <property type="entry name" value="TPR-like"/>
    <property type="match status" value="2"/>
</dbReference>
<feature type="region of interest" description="Disordered" evidence="3">
    <location>
        <begin position="20"/>
        <end position="39"/>
    </location>
</feature>
<dbReference type="SUPFAM" id="SSF46894">
    <property type="entry name" value="C-terminal effector domain of the bipartite response regulators"/>
    <property type="match status" value="1"/>
</dbReference>
<dbReference type="SMART" id="SM00862">
    <property type="entry name" value="Trans_reg_C"/>
    <property type="match status" value="1"/>
</dbReference>
<dbReference type="Pfam" id="PF00486">
    <property type="entry name" value="Trans_reg_C"/>
    <property type="match status" value="1"/>
</dbReference>
<reference evidence="6" key="1">
    <citation type="journal article" date="2019" name="Int. J. Syst. Evol. Microbiol.">
        <title>The Global Catalogue of Microorganisms (GCM) 10K type strain sequencing project: providing services to taxonomists for standard genome sequencing and annotation.</title>
        <authorList>
            <consortium name="The Broad Institute Genomics Platform"/>
            <consortium name="The Broad Institute Genome Sequencing Center for Infectious Disease"/>
            <person name="Wu L."/>
            <person name="Ma J."/>
        </authorList>
    </citation>
    <scope>NUCLEOTIDE SEQUENCE [LARGE SCALE GENOMIC DNA]</scope>
    <source>
        <strain evidence="6">KACC 11588</strain>
    </source>
</reference>
<evidence type="ECO:0000313" key="6">
    <source>
        <dbReference type="Proteomes" id="UP001596056"/>
    </source>
</evidence>
<evidence type="ECO:0000256" key="1">
    <source>
        <dbReference type="ARBA" id="ARBA00023125"/>
    </source>
</evidence>
<name>A0ABW0SAK5_9RHOB</name>
<dbReference type="InterPro" id="IPR036388">
    <property type="entry name" value="WH-like_DNA-bd_sf"/>
</dbReference>
<dbReference type="EMBL" id="JBHSNA010000003">
    <property type="protein sequence ID" value="MFC5565927.1"/>
    <property type="molecule type" value="Genomic_DNA"/>
</dbReference>
<keyword evidence="1 2" id="KW-0238">DNA-binding</keyword>
<dbReference type="InterPro" id="IPR011990">
    <property type="entry name" value="TPR-like_helical_dom_sf"/>
</dbReference>
<feature type="DNA-binding region" description="OmpR/PhoB-type" evidence="2">
    <location>
        <begin position="39"/>
        <end position="135"/>
    </location>
</feature>
<accession>A0ABW0SAK5</accession>
<dbReference type="InterPro" id="IPR016032">
    <property type="entry name" value="Sig_transdc_resp-reg_C-effctor"/>
</dbReference>
<dbReference type="InterPro" id="IPR010323">
    <property type="entry name" value="DUF924"/>
</dbReference>
<dbReference type="PROSITE" id="PS51755">
    <property type="entry name" value="OMPR_PHOB"/>
    <property type="match status" value="1"/>
</dbReference>
<evidence type="ECO:0000256" key="3">
    <source>
        <dbReference type="SAM" id="MobiDB-lite"/>
    </source>
</evidence>
<dbReference type="Gene3D" id="1.25.40.10">
    <property type="entry name" value="Tetratricopeptide repeat domain"/>
    <property type="match status" value="2"/>
</dbReference>
<protein>
    <submittedName>
        <fullName evidence="5">DUF924 family protein</fullName>
    </submittedName>
</protein>
<dbReference type="Gene3D" id="1.10.10.10">
    <property type="entry name" value="Winged helix-like DNA-binding domain superfamily/Winged helix DNA-binding domain"/>
    <property type="match status" value="1"/>
</dbReference>
<feature type="domain" description="OmpR/PhoB-type" evidence="4">
    <location>
        <begin position="39"/>
        <end position="135"/>
    </location>
</feature>
<dbReference type="Gene3D" id="1.20.58.320">
    <property type="entry name" value="TPR-like"/>
    <property type="match status" value="1"/>
</dbReference>
<feature type="compositionally biased region" description="Low complexity" evidence="3">
    <location>
        <begin position="558"/>
        <end position="575"/>
    </location>
</feature>
<feature type="region of interest" description="Disordered" evidence="3">
    <location>
        <begin position="529"/>
        <end position="579"/>
    </location>
</feature>
<dbReference type="Gene3D" id="3.40.50.10070">
    <property type="entry name" value="TolB, N-terminal domain"/>
    <property type="match status" value="1"/>
</dbReference>
<organism evidence="5 6">
    <name type="scientific">Rubellimicrobium aerolatum</name>
    <dbReference type="NCBI Taxonomy" id="490979"/>
    <lineage>
        <taxon>Bacteria</taxon>
        <taxon>Pseudomonadati</taxon>
        <taxon>Pseudomonadota</taxon>
        <taxon>Alphaproteobacteria</taxon>
        <taxon>Rhodobacterales</taxon>
        <taxon>Roseobacteraceae</taxon>
        <taxon>Rubellimicrobium</taxon>
    </lineage>
</organism>
<dbReference type="Proteomes" id="UP001596056">
    <property type="component" value="Unassembled WGS sequence"/>
</dbReference>
<comment type="caution">
    <text evidence="5">The sequence shown here is derived from an EMBL/GenBank/DDBJ whole genome shotgun (WGS) entry which is preliminary data.</text>
</comment>
<feature type="compositionally biased region" description="Basic residues" evidence="3">
    <location>
        <begin position="540"/>
        <end position="557"/>
    </location>
</feature>
<evidence type="ECO:0000256" key="2">
    <source>
        <dbReference type="PROSITE-ProRule" id="PRU01091"/>
    </source>
</evidence>
<gene>
    <name evidence="5" type="ORF">ACFPOC_05770</name>
</gene>
<dbReference type="InterPro" id="IPR001867">
    <property type="entry name" value="OmpR/PhoB-type_DNA-bd"/>
</dbReference>
<proteinExistence type="predicted"/>
<keyword evidence="6" id="KW-1185">Reference proteome</keyword>